<dbReference type="AlphaFoldDB" id="A0AAE0WI69"/>
<evidence type="ECO:0000256" key="7">
    <source>
        <dbReference type="RuleBase" id="RU003346"/>
    </source>
</evidence>
<accession>A0AAE0WI69</accession>
<organism evidence="10 11">
    <name type="scientific">Recurvomyces mirabilis</name>
    <dbReference type="NCBI Taxonomy" id="574656"/>
    <lineage>
        <taxon>Eukaryota</taxon>
        <taxon>Fungi</taxon>
        <taxon>Dikarya</taxon>
        <taxon>Ascomycota</taxon>
        <taxon>Pezizomycotina</taxon>
        <taxon>Dothideomycetes</taxon>
        <taxon>Dothideomycetidae</taxon>
        <taxon>Mycosphaerellales</taxon>
        <taxon>Teratosphaeriaceae</taxon>
        <taxon>Recurvomyces</taxon>
    </lineage>
</organism>
<dbReference type="InterPro" id="IPR036259">
    <property type="entry name" value="MFS_trans_sf"/>
</dbReference>
<name>A0AAE0WI69_9PEZI</name>
<evidence type="ECO:0000256" key="1">
    <source>
        <dbReference type="ARBA" id="ARBA00004141"/>
    </source>
</evidence>
<dbReference type="Gene3D" id="1.20.1250.20">
    <property type="entry name" value="MFS general substrate transporter like domains"/>
    <property type="match status" value="1"/>
</dbReference>
<feature type="transmembrane region" description="Helical" evidence="8">
    <location>
        <begin position="354"/>
        <end position="377"/>
    </location>
</feature>
<dbReference type="Proteomes" id="UP001274830">
    <property type="component" value="Unassembled WGS sequence"/>
</dbReference>
<dbReference type="Pfam" id="PF00083">
    <property type="entry name" value="Sugar_tr"/>
    <property type="match status" value="1"/>
</dbReference>
<dbReference type="GO" id="GO:0005351">
    <property type="term" value="F:carbohydrate:proton symporter activity"/>
    <property type="evidence" value="ECO:0007669"/>
    <property type="project" value="TreeGrafter"/>
</dbReference>
<keyword evidence="11" id="KW-1185">Reference proteome</keyword>
<keyword evidence="6 8" id="KW-0472">Membrane</keyword>
<evidence type="ECO:0000256" key="4">
    <source>
        <dbReference type="ARBA" id="ARBA00022692"/>
    </source>
</evidence>
<evidence type="ECO:0000256" key="8">
    <source>
        <dbReference type="SAM" id="Phobius"/>
    </source>
</evidence>
<feature type="transmembrane region" description="Helical" evidence="8">
    <location>
        <begin position="128"/>
        <end position="147"/>
    </location>
</feature>
<evidence type="ECO:0000313" key="11">
    <source>
        <dbReference type="Proteomes" id="UP001274830"/>
    </source>
</evidence>
<dbReference type="PRINTS" id="PR00171">
    <property type="entry name" value="SUGRTRNSPORT"/>
</dbReference>
<dbReference type="NCBIfam" id="TIGR00879">
    <property type="entry name" value="SP"/>
    <property type="match status" value="1"/>
</dbReference>
<feature type="domain" description="Major facilitator superfamily (MFS) profile" evidence="9">
    <location>
        <begin position="1"/>
        <end position="450"/>
    </location>
</feature>
<evidence type="ECO:0000259" key="9">
    <source>
        <dbReference type="PROSITE" id="PS50850"/>
    </source>
</evidence>
<feature type="transmembrane region" description="Helical" evidence="8">
    <location>
        <begin position="293"/>
        <end position="316"/>
    </location>
</feature>
<evidence type="ECO:0000256" key="2">
    <source>
        <dbReference type="ARBA" id="ARBA00010992"/>
    </source>
</evidence>
<comment type="caution">
    <text evidence="10">The sequence shown here is derived from an EMBL/GenBank/DDBJ whole genome shotgun (WGS) entry which is preliminary data.</text>
</comment>
<dbReference type="PANTHER" id="PTHR48022:SF14">
    <property type="entry name" value="MAJOR FACILITATOR SUPERFAMILY (MFS) PROFILE DOMAIN-CONTAINING PROTEIN-RELATED"/>
    <property type="match status" value="1"/>
</dbReference>
<dbReference type="PROSITE" id="PS00216">
    <property type="entry name" value="SUGAR_TRANSPORT_1"/>
    <property type="match status" value="1"/>
</dbReference>
<keyword evidence="4 8" id="KW-0812">Transmembrane</keyword>
<evidence type="ECO:0000313" key="10">
    <source>
        <dbReference type="EMBL" id="KAK3670015.1"/>
    </source>
</evidence>
<proteinExistence type="inferred from homology"/>
<keyword evidence="3 7" id="KW-0813">Transport</keyword>
<feature type="transmembrane region" description="Helical" evidence="8">
    <location>
        <begin position="398"/>
        <end position="420"/>
    </location>
</feature>
<dbReference type="InterPro" id="IPR005828">
    <property type="entry name" value="MFS_sugar_transport-like"/>
</dbReference>
<protein>
    <recommendedName>
        <fullName evidence="9">Major facilitator superfamily (MFS) profile domain-containing protein</fullName>
    </recommendedName>
</protein>
<dbReference type="PANTHER" id="PTHR48022">
    <property type="entry name" value="PLASTIDIC GLUCOSE TRANSPORTER 4"/>
    <property type="match status" value="1"/>
</dbReference>
<dbReference type="FunFam" id="1.20.1250.20:FF:000026">
    <property type="entry name" value="MFS quinate transporter QutD"/>
    <property type="match status" value="1"/>
</dbReference>
<dbReference type="PROSITE" id="PS50850">
    <property type="entry name" value="MFS"/>
    <property type="match status" value="1"/>
</dbReference>
<dbReference type="SUPFAM" id="SSF103473">
    <property type="entry name" value="MFS general substrate transporter"/>
    <property type="match status" value="1"/>
</dbReference>
<dbReference type="PROSITE" id="PS00217">
    <property type="entry name" value="SUGAR_TRANSPORT_2"/>
    <property type="match status" value="1"/>
</dbReference>
<dbReference type="EMBL" id="JAUTXT010000065">
    <property type="protein sequence ID" value="KAK3670015.1"/>
    <property type="molecule type" value="Genomic_DNA"/>
</dbReference>
<reference evidence="10" key="1">
    <citation type="submission" date="2023-07" db="EMBL/GenBank/DDBJ databases">
        <title>Black Yeasts Isolated from many extreme environments.</title>
        <authorList>
            <person name="Coleine C."/>
            <person name="Stajich J.E."/>
            <person name="Selbmann L."/>
        </authorList>
    </citation>
    <scope>NUCLEOTIDE SEQUENCE</scope>
    <source>
        <strain evidence="10">CCFEE 5485</strain>
    </source>
</reference>
<evidence type="ECO:0000256" key="6">
    <source>
        <dbReference type="ARBA" id="ARBA00023136"/>
    </source>
</evidence>
<feature type="transmembrane region" description="Helical" evidence="8">
    <location>
        <begin position="426"/>
        <end position="446"/>
    </location>
</feature>
<evidence type="ECO:0000256" key="5">
    <source>
        <dbReference type="ARBA" id="ARBA00022989"/>
    </source>
</evidence>
<feature type="transmembrane region" description="Helical" evidence="8">
    <location>
        <begin position="42"/>
        <end position="62"/>
    </location>
</feature>
<comment type="similarity">
    <text evidence="2 7">Belongs to the major facilitator superfamily. Sugar transporter (TC 2.A.1.1) family.</text>
</comment>
<dbReference type="GO" id="GO:0016020">
    <property type="term" value="C:membrane"/>
    <property type="evidence" value="ECO:0007669"/>
    <property type="project" value="UniProtKB-SubCell"/>
</dbReference>
<dbReference type="InterPro" id="IPR005829">
    <property type="entry name" value="Sugar_transporter_CS"/>
</dbReference>
<feature type="transmembrane region" description="Helical" evidence="8">
    <location>
        <begin position="261"/>
        <end position="281"/>
    </location>
</feature>
<feature type="transmembrane region" description="Helical" evidence="8">
    <location>
        <begin position="69"/>
        <end position="88"/>
    </location>
</feature>
<dbReference type="InterPro" id="IPR003663">
    <property type="entry name" value="Sugar/inositol_transpt"/>
</dbReference>
<evidence type="ECO:0000256" key="3">
    <source>
        <dbReference type="ARBA" id="ARBA00022448"/>
    </source>
</evidence>
<dbReference type="InterPro" id="IPR020846">
    <property type="entry name" value="MFS_dom"/>
</dbReference>
<dbReference type="InterPro" id="IPR050360">
    <property type="entry name" value="MFS_Sugar_Transporters"/>
</dbReference>
<sequence length="462" mass="50666">MGGFSYGYDQGVICLILVMPQFRAQYPQVDPSAAHYGFNTGFMTGMLLLGGFVGCLFFPYVADKLSRKWALSVAVAFFDVGAIIQTAAPNYGTLIAGRAIGGIGVGTLAMGAPLYISEISPPEMRGSLLTLEELFIVVGAILSYWVTYGTKDLAGDAAFRVPFGLQMLPATLLGVCIHFFPYSPRWLVMADRHDDSLRSLSKLRCLPAEDHRVQAEWRSIIGEIAFQQDLAGRKHPGPSGTKLELLRWLDLFKRDTWKRTVVACGICFFTQFSGINAFVYYAPTLFTSLGQDYHMSLILSGMINIGQFVGVAPAMIFMDNIGRRRMAIWGAVGMMIAHATMAGIYGAYGHDWPAHVAGGWACVAFVYVYVVVFGLSYGPLIWTLPSEVFQNVHRAKGVGLAVAISWLANFIIGVIVPPMIESIKYGTFIFFAAFCAVAAMFSYFLVPETANKTLEELDEVLQ</sequence>
<feature type="transmembrane region" description="Helical" evidence="8">
    <location>
        <begin position="94"/>
        <end position="116"/>
    </location>
</feature>
<keyword evidence="5 8" id="KW-1133">Transmembrane helix</keyword>
<gene>
    <name evidence="10" type="ORF">LTR78_010114</name>
</gene>
<feature type="transmembrane region" description="Helical" evidence="8">
    <location>
        <begin position="159"/>
        <end position="180"/>
    </location>
</feature>
<feature type="transmembrane region" description="Helical" evidence="8">
    <location>
        <begin position="328"/>
        <end position="348"/>
    </location>
</feature>
<comment type="subcellular location">
    <subcellularLocation>
        <location evidence="1">Membrane</location>
        <topology evidence="1">Multi-pass membrane protein</topology>
    </subcellularLocation>
</comment>